<sequence length="105" mass="11870">MTHVKAKPRRQVGSYSRKPAQFPALIESPMYGPLTGNPFPSANREAVGYHRKITCAEAHTYIRRGAARFTPRVWETRIAERRCSFLVVTLLRRGIGEQGTKGRSN</sequence>
<proteinExistence type="predicted"/>
<accession>A0A4S2L0M2</accession>
<organism evidence="1 2">
    <name type="scientific">Temnothorax longispinosus</name>
    <dbReference type="NCBI Taxonomy" id="300112"/>
    <lineage>
        <taxon>Eukaryota</taxon>
        <taxon>Metazoa</taxon>
        <taxon>Ecdysozoa</taxon>
        <taxon>Arthropoda</taxon>
        <taxon>Hexapoda</taxon>
        <taxon>Insecta</taxon>
        <taxon>Pterygota</taxon>
        <taxon>Neoptera</taxon>
        <taxon>Endopterygota</taxon>
        <taxon>Hymenoptera</taxon>
        <taxon>Apocrita</taxon>
        <taxon>Aculeata</taxon>
        <taxon>Formicoidea</taxon>
        <taxon>Formicidae</taxon>
        <taxon>Myrmicinae</taxon>
        <taxon>Temnothorax</taxon>
    </lineage>
</organism>
<reference evidence="1 2" key="1">
    <citation type="journal article" date="2019" name="Philos. Trans. R. Soc. Lond., B, Biol. Sci.">
        <title>Ant behaviour and brain gene expression of defending hosts depend on the ecological success of the intruding social parasite.</title>
        <authorList>
            <person name="Kaur R."/>
            <person name="Stoldt M."/>
            <person name="Jongepier E."/>
            <person name="Feldmeyer B."/>
            <person name="Menzel F."/>
            <person name="Bornberg-Bauer E."/>
            <person name="Foitzik S."/>
        </authorList>
    </citation>
    <scope>NUCLEOTIDE SEQUENCE [LARGE SCALE GENOMIC DNA]</scope>
    <source>
        <tissue evidence="1">Whole body</tissue>
    </source>
</reference>
<gene>
    <name evidence="1" type="ORF">DBV15_01826</name>
</gene>
<dbReference type="EMBL" id="QBLH01000889">
    <property type="protein sequence ID" value="TGZ53887.1"/>
    <property type="molecule type" value="Genomic_DNA"/>
</dbReference>
<protein>
    <submittedName>
        <fullName evidence="1">Uncharacterized protein</fullName>
    </submittedName>
</protein>
<dbReference type="Proteomes" id="UP000310200">
    <property type="component" value="Unassembled WGS sequence"/>
</dbReference>
<name>A0A4S2L0M2_9HYME</name>
<dbReference type="AlphaFoldDB" id="A0A4S2L0M2"/>
<evidence type="ECO:0000313" key="1">
    <source>
        <dbReference type="EMBL" id="TGZ53887.1"/>
    </source>
</evidence>
<keyword evidence="2" id="KW-1185">Reference proteome</keyword>
<evidence type="ECO:0000313" key="2">
    <source>
        <dbReference type="Proteomes" id="UP000310200"/>
    </source>
</evidence>
<comment type="caution">
    <text evidence="1">The sequence shown here is derived from an EMBL/GenBank/DDBJ whole genome shotgun (WGS) entry which is preliminary data.</text>
</comment>